<proteinExistence type="predicted"/>
<keyword evidence="3" id="KW-1185">Reference proteome</keyword>
<evidence type="ECO:0000256" key="1">
    <source>
        <dbReference type="SAM" id="MobiDB-lite"/>
    </source>
</evidence>
<sequence>MAGKMLTKSNTGGVEIISPPIAASSNWQRTIHRVFRAVCEQFDLWTNDLCACHVHVSLGPDPKGEFGRKDLVKFGKGTYFWEEALKGLLPYARHENRYAVANHLRYGEKQYKNVPTKGWEPVFNLITAPMEADVRKHKDNFINALNGGTTGAAVKYMSTNFQAYLRIKTVELRRQAGAASATTTIFRALLAVTFNISALEYRFPSASKEYPSTQTLIAELVRCMHTLPQESHHPNFEAWLKQCATTYARESKSRTAYTVGQTNTREMDLRIREGSEHALAPAASSSAAPAAAQAAPKKTGKAAASSAAPAAAAQPSTSTLPVRTVGSGGVSYSRQYTLDDVNFSNNR</sequence>
<dbReference type="OrthoDB" id="4571558at2759"/>
<evidence type="ECO:0000313" key="2">
    <source>
        <dbReference type="EMBL" id="EAQ83406.1"/>
    </source>
</evidence>
<dbReference type="HOGENOM" id="CLU_799259_0_0_1"/>
<reference evidence="3" key="1">
    <citation type="journal article" date="2015" name="Genome Announc.">
        <title>Draft genome sequence of the cellulolytic fungus Chaetomium globosum.</title>
        <authorList>
            <person name="Cuomo C.A."/>
            <person name="Untereiner W.A."/>
            <person name="Ma L.-J."/>
            <person name="Grabherr M."/>
            <person name="Birren B.W."/>
        </authorList>
    </citation>
    <scope>NUCLEOTIDE SEQUENCE [LARGE SCALE GENOMIC DNA]</scope>
    <source>
        <strain evidence="3">ATCC 6205 / CBS 148.51 / DSM 1962 / NBRC 6347 / NRRL 1970</strain>
    </source>
</reference>
<dbReference type="GeneID" id="4397074"/>
<name>Q2GQE4_CHAGB</name>
<dbReference type="Proteomes" id="UP000001056">
    <property type="component" value="Unassembled WGS sequence"/>
</dbReference>
<feature type="region of interest" description="Disordered" evidence="1">
    <location>
        <begin position="277"/>
        <end position="330"/>
    </location>
</feature>
<feature type="compositionally biased region" description="Low complexity" evidence="1">
    <location>
        <begin position="278"/>
        <end position="321"/>
    </location>
</feature>
<dbReference type="Pfam" id="PF12224">
    <property type="entry name" value="Amidoligase_2"/>
    <property type="match status" value="1"/>
</dbReference>
<dbReference type="InParanoid" id="Q2GQE4"/>
<accession>Q2GQE4</accession>
<gene>
    <name evidence="2" type="ORF">CHGG_09810</name>
</gene>
<evidence type="ECO:0000313" key="3">
    <source>
        <dbReference type="Proteomes" id="UP000001056"/>
    </source>
</evidence>
<dbReference type="EMBL" id="CH408035">
    <property type="protein sequence ID" value="EAQ83406.1"/>
    <property type="molecule type" value="Genomic_DNA"/>
</dbReference>
<dbReference type="VEuPathDB" id="FungiDB:CHGG_09810"/>
<dbReference type="InterPro" id="IPR022025">
    <property type="entry name" value="Amidoligase_2"/>
</dbReference>
<evidence type="ECO:0008006" key="4">
    <source>
        <dbReference type="Google" id="ProtNLM"/>
    </source>
</evidence>
<dbReference type="AlphaFoldDB" id="Q2GQE4"/>
<protein>
    <recommendedName>
        <fullName evidence="4">Amidoligase enzyme</fullName>
    </recommendedName>
</protein>
<dbReference type="RefSeq" id="XP_001227737.1">
    <property type="nucleotide sequence ID" value="XM_001227736.1"/>
</dbReference>
<organism evidence="2 3">
    <name type="scientific">Chaetomium globosum (strain ATCC 6205 / CBS 148.51 / DSM 1962 / NBRC 6347 / NRRL 1970)</name>
    <name type="common">Soil fungus</name>
    <dbReference type="NCBI Taxonomy" id="306901"/>
    <lineage>
        <taxon>Eukaryota</taxon>
        <taxon>Fungi</taxon>
        <taxon>Dikarya</taxon>
        <taxon>Ascomycota</taxon>
        <taxon>Pezizomycotina</taxon>
        <taxon>Sordariomycetes</taxon>
        <taxon>Sordariomycetidae</taxon>
        <taxon>Sordariales</taxon>
        <taxon>Chaetomiaceae</taxon>
        <taxon>Chaetomium</taxon>
    </lineage>
</organism>